<dbReference type="PANTHER" id="PTHR48081">
    <property type="entry name" value="AB HYDROLASE SUPERFAMILY PROTEIN C4A8.06C"/>
    <property type="match status" value="1"/>
</dbReference>
<dbReference type="PANTHER" id="PTHR48081:SF8">
    <property type="entry name" value="ALPHA_BETA HYDROLASE FOLD-3 DOMAIN-CONTAINING PROTEIN-RELATED"/>
    <property type="match status" value="1"/>
</dbReference>
<name>A0A0V8GKW8_9BACL</name>
<sequence length="291" mass="32033">MKRQEMIDLAKQIRSDEERPQVIPPHPPQATTTTLHVPTSVGDVRMLCHSPIDAAEPLPGFISFHGGGFISGTPEMDEPWNLFLAETANCHVLNVEYPLAPEHPFPVPVHVAYEVVQWIFQHADTLCLDASRIAIGGHSAGGNLATAVSLWNAEQTDPVPLIAQILDYPPLDLATDPADKPFFEEAIPAEQARQFNAMYIARAEDAYHHLASPLYAAQLDALPQTLVLTAEHDSLAQEARQYAKRLQAAGVAVEHQEFAGQAHAFTHHGDLDAALQAWHRIADYLKSVYRS</sequence>
<dbReference type="OrthoDB" id="9815425at2"/>
<evidence type="ECO:0000256" key="1">
    <source>
        <dbReference type="ARBA" id="ARBA00022801"/>
    </source>
</evidence>
<dbReference type="InterPro" id="IPR013094">
    <property type="entry name" value="AB_hydrolase_3"/>
</dbReference>
<dbReference type="Pfam" id="PF07859">
    <property type="entry name" value="Abhydrolase_3"/>
    <property type="match status" value="1"/>
</dbReference>
<comment type="caution">
    <text evidence="3">The sequence shown here is derived from an EMBL/GenBank/DDBJ whole genome shotgun (WGS) entry which is preliminary data.</text>
</comment>
<dbReference type="Gene3D" id="3.40.50.1820">
    <property type="entry name" value="alpha/beta hydrolase"/>
    <property type="match status" value="1"/>
</dbReference>
<dbReference type="Proteomes" id="UP000053797">
    <property type="component" value="Unassembled WGS sequence"/>
</dbReference>
<keyword evidence="1" id="KW-0378">Hydrolase</keyword>
<dbReference type="InterPro" id="IPR050300">
    <property type="entry name" value="GDXG_lipolytic_enzyme"/>
</dbReference>
<accession>A0A0V8GKW8</accession>
<dbReference type="EMBL" id="LNQL01000001">
    <property type="protein sequence ID" value="KSU50916.1"/>
    <property type="molecule type" value="Genomic_DNA"/>
</dbReference>
<evidence type="ECO:0000313" key="3">
    <source>
        <dbReference type="EMBL" id="KSU50916.1"/>
    </source>
</evidence>
<organism evidence="3 4">
    <name type="scientific">Exiguobacterium indicum</name>
    <dbReference type="NCBI Taxonomy" id="296995"/>
    <lineage>
        <taxon>Bacteria</taxon>
        <taxon>Bacillati</taxon>
        <taxon>Bacillota</taxon>
        <taxon>Bacilli</taxon>
        <taxon>Bacillales</taxon>
        <taxon>Bacillales Family XII. Incertae Sedis</taxon>
        <taxon>Exiguobacterium</taxon>
    </lineage>
</organism>
<feature type="domain" description="Alpha/beta hydrolase fold-3" evidence="2">
    <location>
        <begin position="62"/>
        <end position="266"/>
    </location>
</feature>
<gene>
    <name evidence="3" type="ORF">AS033_05925</name>
</gene>
<proteinExistence type="predicted"/>
<dbReference type="SUPFAM" id="SSF53474">
    <property type="entry name" value="alpha/beta-Hydrolases"/>
    <property type="match status" value="1"/>
</dbReference>
<reference evidence="3 4" key="1">
    <citation type="journal article" date="2015" name="Int. J. Syst. Evol. Microbiol.">
        <title>Exiguobacterium enclense sp. nov., isolated from sediment.</title>
        <authorList>
            <person name="Dastager S.G."/>
            <person name="Mawlankar R."/>
            <person name="Sonalkar V.V."/>
            <person name="Thorat M.N."/>
            <person name="Mual P."/>
            <person name="Verma A."/>
            <person name="Krishnamurthi S."/>
            <person name="Tang S.K."/>
            <person name="Li W.J."/>
        </authorList>
    </citation>
    <scope>NUCLEOTIDE SEQUENCE [LARGE SCALE GENOMIC DNA]</scope>
    <source>
        <strain evidence="3 4">NIO-1109</strain>
    </source>
</reference>
<dbReference type="RefSeq" id="WP_058264944.1">
    <property type="nucleotide sequence ID" value="NZ_FMYN01000001.1"/>
</dbReference>
<evidence type="ECO:0000259" key="2">
    <source>
        <dbReference type="Pfam" id="PF07859"/>
    </source>
</evidence>
<protein>
    <recommendedName>
        <fullName evidence="2">Alpha/beta hydrolase fold-3 domain-containing protein</fullName>
    </recommendedName>
</protein>
<dbReference type="AlphaFoldDB" id="A0A0V8GKW8"/>
<evidence type="ECO:0000313" key="4">
    <source>
        <dbReference type="Proteomes" id="UP000053797"/>
    </source>
</evidence>
<dbReference type="InterPro" id="IPR029058">
    <property type="entry name" value="AB_hydrolase_fold"/>
</dbReference>
<dbReference type="GO" id="GO:0016787">
    <property type="term" value="F:hydrolase activity"/>
    <property type="evidence" value="ECO:0007669"/>
    <property type="project" value="UniProtKB-KW"/>
</dbReference>